<keyword evidence="7" id="KW-1185">Reference proteome</keyword>
<dbReference type="AlphaFoldDB" id="A0A5B9PCM6"/>
<feature type="binding site" description="proximal binding residue" evidence="5">
    <location>
        <position position="70"/>
    </location>
    <ligand>
        <name>heme</name>
        <dbReference type="ChEBI" id="CHEBI:30413"/>
    </ligand>
    <ligandPart>
        <name>Fe</name>
        <dbReference type="ChEBI" id="CHEBI:18248"/>
    </ligandPart>
</feature>
<dbReference type="Pfam" id="PF01152">
    <property type="entry name" value="Bac_globin"/>
    <property type="match status" value="1"/>
</dbReference>
<dbReference type="KEGG" id="mff:MFFC18_26940"/>
<dbReference type="CDD" id="cd00454">
    <property type="entry name" value="TrHb1_N"/>
    <property type="match status" value="1"/>
</dbReference>
<keyword evidence="3 5" id="KW-0479">Metal-binding</keyword>
<protein>
    <submittedName>
        <fullName evidence="6">Group 1 truncated hemoglobin GlbN</fullName>
    </submittedName>
</protein>
<evidence type="ECO:0000313" key="6">
    <source>
        <dbReference type="EMBL" id="QEG22810.1"/>
    </source>
</evidence>
<evidence type="ECO:0000256" key="1">
    <source>
        <dbReference type="ARBA" id="ARBA00022448"/>
    </source>
</evidence>
<evidence type="ECO:0000256" key="2">
    <source>
        <dbReference type="ARBA" id="ARBA00022617"/>
    </source>
</evidence>
<dbReference type="GO" id="GO:0019825">
    <property type="term" value="F:oxygen binding"/>
    <property type="evidence" value="ECO:0007669"/>
    <property type="project" value="InterPro"/>
</dbReference>
<dbReference type="Gene3D" id="1.10.490.10">
    <property type="entry name" value="Globins"/>
    <property type="match status" value="1"/>
</dbReference>
<dbReference type="GO" id="GO:0046872">
    <property type="term" value="F:metal ion binding"/>
    <property type="evidence" value="ECO:0007669"/>
    <property type="project" value="UniProtKB-KW"/>
</dbReference>
<dbReference type="GO" id="GO:0020037">
    <property type="term" value="F:heme binding"/>
    <property type="evidence" value="ECO:0007669"/>
    <property type="project" value="InterPro"/>
</dbReference>
<organism evidence="6 7">
    <name type="scientific">Mariniblastus fucicola</name>
    <dbReference type="NCBI Taxonomy" id="980251"/>
    <lineage>
        <taxon>Bacteria</taxon>
        <taxon>Pseudomonadati</taxon>
        <taxon>Planctomycetota</taxon>
        <taxon>Planctomycetia</taxon>
        <taxon>Pirellulales</taxon>
        <taxon>Pirellulaceae</taxon>
        <taxon>Mariniblastus</taxon>
    </lineage>
</organism>
<accession>A0A5B9PCM6</accession>
<keyword evidence="4 5" id="KW-0408">Iron</keyword>
<dbReference type="SUPFAM" id="SSF46458">
    <property type="entry name" value="Globin-like"/>
    <property type="match status" value="1"/>
</dbReference>
<name>A0A5B9PCM6_9BACT</name>
<dbReference type="Proteomes" id="UP000322214">
    <property type="component" value="Chromosome"/>
</dbReference>
<evidence type="ECO:0000313" key="7">
    <source>
        <dbReference type="Proteomes" id="UP000322214"/>
    </source>
</evidence>
<evidence type="ECO:0000256" key="4">
    <source>
        <dbReference type="ARBA" id="ARBA00023004"/>
    </source>
</evidence>
<keyword evidence="1" id="KW-0813">Transport</keyword>
<keyword evidence="2 5" id="KW-0349">Heme</keyword>
<evidence type="ECO:0000256" key="3">
    <source>
        <dbReference type="ARBA" id="ARBA00022723"/>
    </source>
</evidence>
<evidence type="ECO:0000256" key="5">
    <source>
        <dbReference type="PIRSR" id="PIRSR601486-1"/>
    </source>
</evidence>
<proteinExistence type="predicted"/>
<dbReference type="EMBL" id="CP042912">
    <property type="protein sequence ID" value="QEG22810.1"/>
    <property type="molecule type" value="Genomic_DNA"/>
</dbReference>
<gene>
    <name evidence="6" type="primary">glbN</name>
    <name evidence="6" type="ORF">MFFC18_26940</name>
</gene>
<reference evidence="6 7" key="1">
    <citation type="submission" date="2019-08" db="EMBL/GenBank/DDBJ databases">
        <title>Deep-cultivation of Planctomycetes and their phenomic and genomic characterization uncovers novel biology.</title>
        <authorList>
            <person name="Wiegand S."/>
            <person name="Jogler M."/>
            <person name="Boedeker C."/>
            <person name="Pinto D."/>
            <person name="Vollmers J."/>
            <person name="Rivas-Marin E."/>
            <person name="Kohn T."/>
            <person name="Peeters S.H."/>
            <person name="Heuer A."/>
            <person name="Rast P."/>
            <person name="Oberbeckmann S."/>
            <person name="Bunk B."/>
            <person name="Jeske O."/>
            <person name="Meyerdierks A."/>
            <person name="Storesund J.E."/>
            <person name="Kallscheuer N."/>
            <person name="Luecker S."/>
            <person name="Lage O.M."/>
            <person name="Pohl T."/>
            <person name="Merkel B.J."/>
            <person name="Hornburger P."/>
            <person name="Mueller R.-W."/>
            <person name="Bruemmer F."/>
            <person name="Labrenz M."/>
            <person name="Spormann A.M."/>
            <person name="Op den Camp H."/>
            <person name="Overmann J."/>
            <person name="Amann R."/>
            <person name="Jetten M.S.M."/>
            <person name="Mascher T."/>
            <person name="Medema M.H."/>
            <person name="Devos D.P."/>
            <person name="Kaster A.-K."/>
            <person name="Ovreas L."/>
            <person name="Rohde M."/>
            <person name="Galperin M.Y."/>
            <person name="Jogler C."/>
        </authorList>
    </citation>
    <scope>NUCLEOTIDE SEQUENCE [LARGE SCALE GENOMIC DNA]</scope>
    <source>
        <strain evidence="6 7">FC18</strain>
    </source>
</reference>
<dbReference type="RefSeq" id="WP_075084281.1">
    <property type="nucleotide sequence ID" value="NZ_CP042912.1"/>
</dbReference>
<sequence length="123" mass="13820">MDTLFDQIGGRPSIEKMVTAFYQRVLSDPILSPFFANVEIEKLQKMQVAFFTIALGGEEPKKMTSLAEVHRGRGIERQHLTRFTELLIETLEEVGIPEDAAKKVYERIAKYSGEVLGDSTVDG</sequence>
<dbReference type="InterPro" id="IPR001486">
    <property type="entry name" value="Hemoglobin_trunc"/>
</dbReference>
<dbReference type="InterPro" id="IPR009050">
    <property type="entry name" value="Globin-like_sf"/>
</dbReference>
<dbReference type="InterPro" id="IPR012292">
    <property type="entry name" value="Globin/Proto"/>
</dbReference>